<dbReference type="AlphaFoldDB" id="A0A1F6XU97"/>
<keyword evidence="1" id="KW-1133">Transmembrane helix</keyword>
<organism evidence="2 3">
    <name type="scientific">Candidatus Nomurabacteria bacterium RIFCSPLOWO2_02_FULL_42_17</name>
    <dbReference type="NCBI Taxonomy" id="1801789"/>
    <lineage>
        <taxon>Bacteria</taxon>
        <taxon>Candidatus Nomuraibacteriota</taxon>
    </lineage>
</organism>
<dbReference type="Pfam" id="PF04020">
    <property type="entry name" value="Phage_holin_4_2"/>
    <property type="match status" value="1"/>
</dbReference>
<accession>A0A1F6XU97</accession>
<dbReference type="Proteomes" id="UP000177195">
    <property type="component" value="Unassembled WGS sequence"/>
</dbReference>
<keyword evidence="1" id="KW-0812">Transmembrane</keyword>
<reference evidence="2 3" key="1">
    <citation type="journal article" date="2016" name="Nat. Commun.">
        <title>Thousands of microbial genomes shed light on interconnected biogeochemical processes in an aquifer system.</title>
        <authorList>
            <person name="Anantharaman K."/>
            <person name="Brown C.T."/>
            <person name="Hug L.A."/>
            <person name="Sharon I."/>
            <person name="Castelle C.J."/>
            <person name="Probst A.J."/>
            <person name="Thomas B.C."/>
            <person name="Singh A."/>
            <person name="Wilkins M.J."/>
            <person name="Karaoz U."/>
            <person name="Brodie E.L."/>
            <person name="Williams K.H."/>
            <person name="Hubbard S.S."/>
            <person name="Banfield J.F."/>
        </authorList>
    </citation>
    <scope>NUCLEOTIDE SEQUENCE [LARGE SCALE GENOMIC DNA]</scope>
</reference>
<feature type="transmembrane region" description="Helical" evidence="1">
    <location>
        <begin position="91"/>
        <end position="108"/>
    </location>
</feature>
<sequence>MKTILHFLIISVAVWGLGLAYFNLGISVAPWYMALVVGACLVVINFLVKPVINILTLPINIITLGLFSLVVNGIIFWFLAKILPGFSVNSYTAAFWGALIISAVNWIAGKILKSD</sequence>
<evidence type="ECO:0000256" key="1">
    <source>
        <dbReference type="SAM" id="Phobius"/>
    </source>
</evidence>
<feature type="transmembrane region" description="Helical" evidence="1">
    <location>
        <begin position="55"/>
        <end position="79"/>
    </location>
</feature>
<proteinExistence type="predicted"/>
<comment type="caution">
    <text evidence="2">The sequence shown here is derived from an EMBL/GenBank/DDBJ whole genome shotgun (WGS) entry which is preliminary data.</text>
</comment>
<evidence type="ECO:0008006" key="4">
    <source>
        <dbReference type="Google" id="ProtNLM"/>
    </source>
</evidence>
<evidence type="ECO:0000313" key="3">
    <source>
        <dbReference type="Proteomes" id="UP000177195"/>
    </source>
</evidence>
<name>A0A1F6XU97_9BACT</name>
<gene>
    <name evidence="2" type="ORF">A3I25_00290</name>
</gene>
<keyword evidence="1" id="KW-0472">Membrane</keyword>
<dbReference type="InterPro" id="IPR007165">
    <property type="entry name" value="Phage_holin_4_2"/>
</dbReference>
<protein>
    <recommendedName>
        <fullName evidence="4">Phage holin family protein</fullName>
    </recommendedName>
</protein>
<dbReference type="EMBL" id="MFVN01000003">
    <property type="protein sequence ID" value="OGI97687.1"/>
    <property type="molecule type" value="Genomic_DNA"/>
</dbReference>
<dbReference type="PANTHER" id="PTHR37309">
    <property type="entry name" value="SLR0284 PROTEIN"/>
    <property type="match status" value="1"/>
</dbReference>
<evidence type="ECO:0000313" key="2">
    <source>
        <dbReference type="EMBL" id="OGI97687.1"/>
    </source>
</evidence>
<feature type="transmembrane region" description="Helical" evidence="1">
    <location>
        <begin position="30"/>
        <end position="48"/>
    </location>
</feature>
<dbReference type="PANTHER" id="PTHR37309:SF1">
    <property type="entry name" value="SLR0284 PROTEIN"/>
    <property type="match status" value="1"/>
</dbReference>